<proteinExistence type="predicted"/>
<comment type="caution">
    <text evidence="1">The sequence shown here is derived from an EMBL/GenBank/DDBJ whole genome shotgun (WGS) entry which is preliminary data.</text>
</comment>
<evidence type="ECO:0000313" key="1">
    <source>
        <dbReference type="EMBL" id="KAK7321042.1"/>
    </source>
</evidence>
<gene>
    <name evidence="1" type="ORF">VNO77_31165</name>
</gene>
<dbReference type="EMBL" id="JAYMYQ010000007">
    <property type="protein sequence ID" value="KAK7321042.1"/>
    <property type="molecule type" value="Genomic_DNA"/>
</dbReference>
<reference evidence="1 2" key="1">
    <citation type="submission" date="2024-01" db="EMBL/GenBank/DDBJ databases">
        <title>The genomes of 5 underutilized Papilionoideae crops provide insights into root nodulation and disease resistanc.</title>
        <authorList>
            <person name="Jiang F."/>
        </authorList>
    </citation>
    <scope>NUCLEOTIDE SEQUENCE [LARGE SCALE GENOMIC DNA]</scope>
    <source>
        <strain evidence="1">LVBAO_FW01</strain>
        <tissue evidence="1">Leaves</tissue>
    </source>
</reference>
<organism evidence="1 2">
    <name type="scientific">Canavalia gladiata</name>
    <name type="common">Sword bean</name>
    <name type="synonym">Dolichos gladiatus</name>
    <dbReference type="NCBI Taxonomy" id="3824"/>
    <lineage>
        <taxon>Eukaryota</taxon>
        <taxon>Viridiplantae</taxon>
        <taxon>Streptophyta</taxon>
        <taxon>Embryophyta</taxon>
        <taxon>Tracheophyta</taxon>
        <taxon>Spermatophyta</taxon>
        <taxon>Magnoliopsida</taxon>
        <taxon>eudicotyledons</taxon>
        <taxon>Gunneridae</taxon>
        <taxon>Pentapetalae</taxon>
        <taxon>rosids</taxon>
        <taxon>fabids</taxon>
        <taxon>Fabales</taxon>
        <taxon>Fabaceae</taxon>
        <taxon>Papilionoideae</taxon>
        <taxon>50 kb inversion clade</taxon>
        <taxon>NPAAA clade</taxon>
        <taxon>indigoferoid/millettioid clade</taxon>
        <taxon>Phaseoleae</taxon>
        <taxon>Canavalia</taxon>
    </lineage>
</organism>
<dbReference type="Proteomes" id="UP001367508">
    <property type="component" value="Unassembled WGS sequence"/>
</dbReference>
<sequence>MPPPFLFCLLYSPSSLDELSVWPSFRKLKVKCISMSELYLEPDLQGRVSLSLFNNIRESSLELPPR</sequence>
<keyword evidence="2" id="KW-1185">Reference proteome</keyword>
<protein>
    <submittedName>
        <fullName evidence="1">Uncharacterized protein</fullName>
    </submittedName>
</protein>
<name>A0AAN9KP07_CANGL</name>
<accession>A0AAN9KP07</accession>
<evidence type="ECO:0000313" key="2">
    <source>
        <dbReference type="Proteomes" id="UP001367508"/>
    </source>
</evidence>
<dbReference type="AlphaFoldDB" id="A0AAN9KP07"/>